<dbReference type="PANTHER" id="PTHR43806:SF11">
    <property type="entry name" value="CEREVISIN-RELATED"/>
    <property type="match status" value="1"/>
</dbReference>
<feature type="active site" description="Charge relay system" evidence="5">
    <location>
        <position position="644"/>
    </location>
</feature>
<evidence type="ECO:0000313" key="9">
    <source>
        <dbReference type="EMBL" id="KAK3173569.1"/>
    </source>
</evidence>
<feature type="domain" description="Peptidase S8/S53" evidence="7">
    <location>
        <begin position="600"/>
        <end position="815"/>
    </location>
</feature>
<feature type="domain" description="DUF7580" evidence="8">
    <location>
        <begin position="169"/>
        <end position="515"/>
    </location>
</feature>
<evidence type="ECO:0000256" key="5">
    <source>
        <dbReference type="PROSITE-ProRule" id="PRU01240"/>
    </source>
</evidence>
<protein>
    <recommendedName>
        <fullName evidence="11">Peptidase S8/S53 domain-containing protein</fullName>
    </recommendedName>
</protein>
<comment type="similarity">
    <text evidence="1 5">Belongs to the peptidase S8 family.</text>
</comment>
<dbReference type="InterPro" id="IPR050131">
    <property type="entry name" value="Peptidase_S8_subtilisin-like"/>
</dbReference>
<evidence type="ECO:0000256" key="1">
    <source>
        <dbReference type="ARBA" id="ARBA00011073"/>
    </source>
</evidence>
<name>A0AAD9Z8U2_9LECA</name>
<dbReference type="GO" id="GO:0004252">
    <property type="term" value="F:serine-type endopeptidase activity"/>
    <property type="evidence" value="ECO:0007669"/>
    <property type="project" value="UniProtKB-UniRule"/>
</dbReference>
<dbReference type="Pfam" id="PF24476">
    <property type="entry name" value="DUF7580"/>
    <property type="match status" value="1"/>
</dbReference>
<dbReference type="SUPFAM" id="SSF52743">
    <property type="entry name" value="Subtilisin-like"/>
    <property type="match status" value="1"/>
</dbReference>
<dbReference type="PANTHER" id="PTHR43806">
    <property type="entry name" value="PEPTIDASE S8"/>
    <property type="match status" value="1"/>
</dbReference>
<evidence type="ECO:0000313" key="10">
    <source>
        <dbReference type="Proteomes" id="UP001276659"/>
    </source>
</evidence>
<feature type="region of interest" description="Disordered" evidence="6">
    <location>
        <begin position="135"/>
        <end position="161"/>
    </location>
</feature>
<keyword evidence="2 5" id="KW-0645">Protease</keyword>
<gene>
    <name evidence="9" type="ORF">OEA41_006900</name>
</gene>
<dbReference type="PROSITE" id="PS51892">
    <property type="entry name" value="SUBTILASE"/>
    <property type="match status" value="1"/>
</dbReference>
<dbReference type="Gene3D" id="3.40.50.200">
    <property type="entry name" value="Peptidase S8/S53 domain"/>
    <property type="match status" value="1"/>
</dbReference>
<evidence type="ECO:0000259" key="8">
    <source>
        <dbReference type="Pfam" id="PF24476"/>
    </source>
</evidence>
<feature type="compositionally biased region" description="Basic and acidic residues" evidence="6">
    <location>
        <begin position="135"/>
        <end position="151"/>
    </location>
</feature>
<evidence type="ECO:0000256" key="3">
    <source>
        <dbReference type="ARBA" id="ARBA00022801"/>
    </source>
</evidence>
<evidence type="ECO:0000256" key="6">
    <source>
        <dbReference type="SAM" id="MobiDB-lite"/>
    </source>
</evidence>
<keyword evidence="10" id="KW-1185">Reference proteome</keyword>
<dbReference type="InterPro" id="IPR015500">
    <property type="entry name" value="Peptidase_S8_subtilisin-rel"/>
</dbReference>
<dbReference type="CDD" id="cd00306">
    <property type="entry name" value="Peptidases_S8_S53"/>
    <property type="match status" value="1"/>
</dbReference>
<evidence type="ECO:0000256" key="2">
    <source>
        <dbReference type="ARBA" id="ARBA00022670"/>
    </source>
</evidence>
<dbReference type="InterPro" id="IPR000209">
    <property type="entry name" value="Peptidase_S8/S53_dom"/>
</dbReference>
<keyword evidence="4 5" id="KW-0720">Serine protease</keyword>
<dbReference type="Pfam" id="PF00082">
    <property type="entry name" value="Peptidase_S8"/>
    <property type="match status" value="1"/>
</dbReference>
<sequence>MVSEDPLDLAQTAIVRVANIASLLGVQSKRPVCGRLGAELLLVADYLNTAGLDQEEQLRLRISKLLRDVEMICSVQWPDQTSGKSYPLLEAIAQAQSGSPRYSNAQAEIRQGLVNTTSKTGVAAEKAILHLQKFTKRDDTKRREANKDTSRKRNTPAEYPSGINALVHNVLREHMGCTCNHGTVQKVRSGHLARLLLRPPQHTTDQGQVQYDMLFSSAPFWNGSRFGRWQDVQLLVPRVQKSKKRARFSNHSGGTTPPLPPKQLMQVDRGQFCNLISLEANSRICLTIQDGQLQKSGFEPLQQIVEHVPGISLANILEHYHLTAKMKLALAYILAQSVWQYYDSDWMKTRWTSETIQFIKECGSNSACEQGKLFAWKPYLSVRFGDEDPESREFSDVDGEIHRYPRIQALGIMLVEIGIGLPLHRSDEERPAQSLAAKINEDLLLAIQYSKNVKLWRDYDYPNYLGAVDHCLDPGIFALAPCIRGVDDKEEVEGLKQRRNILYDKVIFPLEELLHGTRWMEQLTAIGPLETPAKSSAVQFVAEQSSADDVAVGPPLSRKAAKKTFTEKKAKQWLSRMQRLNSELAQTSPRRVPGSSSARIRIAVLDTGCDDNAPFFLLPDNAPRLKEWKDWVDESDQWQDCHGHGTHLVSLVMKTAPEAHICVARIAKNPNTLLKAGENVAEAISWASKEWKADIISMSFGYADEQQCISGAIRRALWERDDSILFFAAASNYGANDKEMFPARHDSVISIRGTNSNGNFEDFNPPRNWNEETAFGTLGLDVPSAWLSDHDDEVYKSGTSIATAVAAGIAGALLGYVNCKSKEGAFQDVNKKLRTRQGMQAMFRTLAVRTQQEHCLYLAPWKLMGKSDEERQAIFVAALSDIS</sequence>
<dbReference type="InterPro" id="IPR056002">
    <property type="entry name" value="DUF7580"/>
</dbReference>
<dbReference type="InterPro" id="IPR036852">
    <property type="entry name" value="Peptidase_S8/S53_dom_sf"/>
</dbReference>
<feature type="active site" description="Charge relay system" evidence="5">
    <location>
        <position position="606"/>
    </location>
</feature>
<proteinExistence type="inferred from homology"/>
<reference evidence="9" key="1">
    <citation type="submission" date="2022-11" db="EMBL/GenBank/DDBJ databases">
        <title>Chromosomal genome sequence assembly and mating type (MAT) locus characterization of the leprose asexual lichenized fungus Lepraria neglecta (Nyl.) Erichsen.</title>
        <authorList>
            <person name="Allen J.L."/>
            <person name="Pfeffer B."/>
        </authorList>
    </citation>
    <scope>NUCLEOTIDE SEQUENCE</scope>
    <source>
        <strain evidence="9">Allen 5258</strain>
    </source>
</reference>
<feature type="active site" description="Charge relay system" evidence="5">
    <location>
        <position position="800"/>
    </location>
</feature>
<keyword evidence="3 5" id="KW-0378">Hydrolase</keyword>
<dbReference type="AlphaFoldDB" id="A0AAD9Z8U2"/>
<comment type="caution">
    <text evidence="9">The sequence shown here is derived from an EMBL/GenBank/DDBJ whole genome shotgun (WGS) entry which is preliminary data.</text>
</comment>
<dbReference type="GO" id="GO:0006508">
    <property type="term" value="P:proteolysis"/>
    <property type="evidence" value="ECO:0007669"/>
    <property type="project" value="UniProtKB-KW"/>
</dbReference>
<accession>A0AAD9Z8U2</accession>
<dbReference type="PRINTS" id="PR00723">
    <property type="entry name" value="SUBTILISIN"/>
</dbReference>
<evidence type="ECO:0000256" key="4">
    <source>
        <dbReference type="ARBA" id="ARBA00022825"/>
    </source>
</evidence>
<evidence type="ECO:0000259" key="7">
    <source>
        <dbReference type="Pfam" id="PF00082"/>
    </source>
</evidence>
<dbReference type="EMBL" id="JASNWA010000007">
    <property type="protein sequence ID" value="KAK3173569.1"/>
    <property type="molecule type" value="Genomic_DNA"/>
</dbReference>
<evidence type="ECO:0008006" key="11">
    <source>
        <dbReference type="Google" id="ProtNLM"/>
    </source>
</evidence>
<organism evidence="9 10">
    <name type="scientific">Lepraria neglecta</name>
    <dbReference type="NCBI Taxonomy" id="209136"/>
    <lineage>
        <taxon>Eukaryota</taxon>
        <taxon>Fungi</taxon>
        <taxon>Dikarya</taxon>
        <taxon>Ascomycota</taxon>
        <taxon>Pezizomycotina</taxon>
        <taxon>Lecanoromycetes</taxon>
        <taxon>OSLEUM clade</taxon>
        <taxon>Lecanoromycetidae</taxon>
        <taxon>Lecanorales</taxon>
        <taxon>Lecanorineae</taxon>
        <taxon>Stereocaulaceae</taxon>
        <taxon>Lepraria</taxon>
    </lineage>
</organism>
<dbReference type="Proteomes" id="UP001276659">
    <property type="component" value="Unassembled WGS sequence"/>
</dbReference>